<dbReference type="Gene3D" id="2.60.40.680">
    <property type="match status" value="1"/>
</dbReference>
<evidence type="ECO:0000313" key="4">
    <source>
        <dbReference type="Proteomes" id="UP000177276"/>
    </source>
</evidence>
<dbReference type="InterPro" id="IPR008965">
    <property type="entry name" value="CBM2/CBM3_carb-bd_dom_sf"/>
</dbReference>
<gene>
    <name evidence="3" type="ORF">A3G46_00905</name>
</gene>
<feature type="transmembrane region" description="Helical" evidence="2">
    <location>
        <begin position="470"/>
        <end position="492"/>
    </location>
</feature>
<evidence type="ECO:0000256" key="1">
    <source>
        <dbReference type="SAM" id="Coils"/>
    </source>
</evidence>
<sequence length="571" mass="63027">MIFFKRKKYILILSLFFFLFVFDKAEAATLYIKPSQTEVSVGNIVNVQISVDTSGKFINNVESIISFPKDLLEVVSLDNKSSIFSLWVENPSFSNSIGQATFNGGVPNPGFQGGNGNIISIIFKTKKVGTASIIFSNSAVRENDGLGTDILSSQRGSTINIVSSTKIEPIVQPQTNEPIGVSIITSKTHPDQAKWYSDNTPEFSWDLPKGAVGVRTLIGTASNGVPRVEYAPPISKKKVDALPDGIYYFSLQIKTANGWSDIYRYRVNIDTTPPRPFSITFPHGEKSFDPEPIILFDTIDNESGISHYDIKVGNGGPERTAPLAVSNPYSLPAQYPGTHTVIVKAIDRAGNSTNASADFTIEAIESPIITYYQDEIESGDSIKIRGTTYPDSDITIVFKQDEKVISEEHTQSNSSGDFAFFLGKRIDTGVYTFTARVTDGRGAKSNETLPLTIAVKSALLNSLTSTVLNYLSAAILIVLALGGIILSGTYVWRRYLSIISSMKKESREAEDTVKKSFDILRKDLREHIAKLKRAESKRKLTKEEIEFLEQFEEELEDAENVIDKEIGDITR</sequence>
<dbReference type="Proteomes" id="UP000177276">
    <property type="component" value="Unassembled WGS sequence"/>
</dbReference>
<protein>
    <recommendedName>
        <fullName evidence="5">Cohesin domain-containing protein</fullName>
    </recommendedName>
</protein>
<proteinExistence type="predicted"/>
<comment type="caution">
    <text evidence="3">The sequence shown here is derived from an EMBL/GenBank/DDBJ whole genome shotgun (WGS) entry which is preliminary data.</text>
</comment>
<keyword evidence="2" id="KW-1133">Transmembrane helix</keyword>
<organism evidence="3 4">
    <name type="scientific">Candidatus Zambryskibacteria bacterium RIFCSPLOWO2_12_FULL_39_16</name>
    <dbReference type="NCBI Taxonomy" id="1802775"/>
    <lineage>
        <taxon>Bacteria</taxon>
        <taxon>Candidatus Zambryskiibacteriota</taxon>
    </lineage>
</organism>
<dbReference type="EMBL" id="MHWS01000023">
    <property type="protein sequence ID" value="OHB11704.1"/>
    <property type="molecule type" value="Genomic_DNA"/>
</dbReference>
<dbReference type="AlphaFoldDB" id="A0A1G2UQQ7"/>
<dbReference type="CDD" id="cd08547">
    <property type="entry name" value="Type_II_cohesin"/>
    <property type="match status" value="1"/>
</dbReference>
<keyword evidence="1" id="KW-0175">Coiled coil</keyword>
<dbReference type="GO" id="GO:0030246">
    <property type="term" value="F:carbohydrate binding"/>
    <property type="evidence" value="ECO:0007669"/>
    <property type="project" value="InterPro"/>
</dbReference>
<name>A0A1G2UQQ7_9BACT</name>
<feature type="coiled-coil region" evidence="1">
    <location>
        <begin position="517"/>
        <end position="568"/>
    </location>
</feature>
<accession>A0A1G2UQQ7</accession>
<keyword evidence="2" id="KW-0472">Membrane</keyword>
<dbReference type="SUPFAM" id="SSF49384">
    <property type="entry name" value="Carbohydrate-binding domain"/>
    <property type="match status" value="1"/>
</dbReference>
<evidence type="ECO:0000313" key="3">
    <source>
        <dbReference type="EMBL" id="OHB11704.1"/>
    </source>
</evidence>
<evidence type="ECO:0008006" key="5">
    <source>
        <dbReference type="Google" id="ProtNLM"/>
    </source>
</evidence>
<keyword evidence="2" id="KW-0812">Transmembrane</keyword>
<evidence type="ECO:0000256" key="2">
    <source>
        <dbReference type="SAM" id="Phobius"/>
    </source>
</evidence>
<reference evidence="3 4" key="1">
    <citation type="journal article" date="2016" name="Nat. Commun.">
        <title>Thousands of microbial genomes shed light on interconnected biogeochemical processes in an aquifer system.</title>
        <authorList>
            <person name="Anantharaman K."/>
            <person name="Brown C.T."/>
            <person name="Hug L.A."/>
            <person name="Sharon I."/>
            <person name="Castelle C.J."/>
            <person name="Probst A.J."/>
            <person name="Thomas B.C."/>
            <person name="Singh A."/>
            <person name="Wilkins M.J."/>
            <person name="Karaoz U."/>
            <person name="Brodie E.L."/>
            <person name="Williams K.H."/>
            <person name="Hubbard S.S."/>
            <person name="Banfield J.F."/>
        </authorList>
    </citation>
    <scope>NUCLEOTIDE SEQUENCE [LARGE SCALE GENOMIC DNA]</scope>
</reference>